<evidence type="ECO:0000256" key="4">
    <source>
        <dbReference type="ARBA" id="ARBA00022679"/>
    </source>
</evidence>
<organism evidence="15 16">
    <name type="scientific">Gadus morhua</name>
    <name type="common">Atlantic cod</name>
    <dbReference type="NCBI Taxonomy" id="8049"/>
    <lineage>
        <taxon>Eukaryota</taxon>
        <taxon>Metazoa</taxon>
        <taxon>Chordata</taxon>
        <taxon>Craniata</taxon>
        <taxon>Vertebrata</taxon>
        <taxon>Euteleostomi</taxon>
        <taxon>Actinopterygii</taxon>
        <taxon>Neopterygii</taxon>
        <taxon>Teleostei</taxon>
        <taxon>Neoteleostei</taxon>
        <taxon>Acanthomorphata</taxon>
        <taxon>Zeiogadaria</taxon>
        <taxon>Gadariae</taxon>
        <taxon>Gadiformes</taxon>
        <taxon>Gadoidei</taxon>
        <taxon>Gadidae</taxon>
        <taxon>Gadus</taxon>
    </lineage>
</organism>
<protein>
    <recommendedName>
        <fullName evidence="2">dual-specificity kinase</fullName>
        <ecNumber evidence="2">2.7.12.1</ecNumber>
    </recommendedName>
</protein>
<evidence type="ECO:0000313" key="16">
    <source>
        <dbReference type="Proteomes" id="UP000694546"/>
    </source>
</evidence>
<dbReference type="InterPro" id="IPR050494">
    <property type="entry name" value="Ser_Thr_dual-spec_kinase"/>
</dbReference>
<dbReference type="InterPro" id="IPR011009">
    <property type="entry name" value="Kinase-like_dom_sf"/>
</dbReference>
<dbReference type="AlphaFoldDB" id="A0A8C5BQQ6"/>
<dbReference type="Pfam" id="PF00069">
    <property type="entry name" value="Pkinase"/>
    <property type="match status" value="1"/>
</dbReference>
<keyword evidence="4" id="KW-0808">Transferase</keyword>
<evidence type="ECO:0000256" key="7">
    <source>
        <dbReference type="ARBA" id="ARBA00022840"/>
    </source>
</evidence>
<evidence type="ECO:0000256" key="9">
    <source>
        <dbReference type="ARBA" id="ARBA00049308"/>
    </source>
</evidence>
<evidence type="ECO:0000256" key="12">
    <source>
        <dbReference type="RuleBase" id="RU000304"/>
    </source>
</evidence>
<feature type="domain" description="Protein kinase" evidence="14">
    <location>
        <begin position="90"/>
        <end position="388"/>
    </location>
</feature>
<dbReference type="Proteomes" id="UP000694546">
    <property type="component" value="Chromosome 5"/>
</dbReference>
<evidence type="ECO:0000256" key="3">
    <source>
        <dbReference type="ARBA" id="ARBA00022527"/>
    </source>
</evidence>
<sequence length="452" mass="51428">ESAGAGEDEEVGWPQQAHCVSFLSLLTDALSAFRKHLTPFERTEIKQYKDVWYFGIDAEKVRETCALNHGYDDIEGHYKMVINDHIAYRYEVLEEIGQGSFGRVLKCRDHKTKQLVAMKVIANKKRVAVEAMAEVEILELLQKNEKHDVANVVHMKEHFHFRNHLCITFDLMGKNLFEVMNEREFRGLGTSQVRSHAISLVQSLQFLSRTGIIHCDLKPDNILVAEDDSEVIKVADFGASRLEHLNTYPVTQTLPYMCPEVILKNPFSKAIDMWSLGCILAELKTGEVLFDAWEKYELLLQMKKLLGAPPKVETKPSSRSPPSGMTQNSWPLGCCVLQLLYSRRMTRWRLSMALDTEDQLFLDFIQRCLTYKPAKRMTPDEAMQHPWIKERFQSPSSSADSSPHQSTNWEHMVDSTCNAAPSTSRAGPRPIGARGRRREGPLNNAGPTFMGT</sequence>
<reference evidence="15" key="2">
    <citation type="submission" date="2025-09" db="UniProtKB">
        <authorList>
            <consortium name="Ensembl"/>
        </authorList>
    </citation>
    <scope>IDENTIFICATION</scope>
</reference>
<dbReference type="EC" id="2.7.12.1" evidence="2"/>
<dbReference type="InterPro" id="IPR000719">
    <property type="entry name" value="Prot_kinase_dom"/>
</dbReference>
<dbReference type="PROSITE" id="PS00108">
    <property type="entry name" value="PROTEIN_KINASE_ST"/>
    <property type="match status" value="1"/>
</dbReference>
<dbReference type="OMA" id="HTCESTA"/>
<keyword evidence="3 12" id="KW-0723">Serine/threonine-protein kinase</keyword>
<name>A0A8C5BQQ6_GADMO</name>
<evidence type="ECO:0000256" key="10">
    <source>
        <dbReference type="ARBA" id="ARBA00051680"/>
    </source>
</evidence>
<evidence type="ECO:0000256" key="11">
    <source>
        <dbReference type="PROSITE-ProRule" id="PRU10141"/>
    </source>
</evidence>
<dbReference type="Gene3D" id="1.10.510.10">
    <property type="entry name" value="Transferase(Phosphotransferase) domain 1"/>
    <property type="match status" value="1"/>
</dbReference>
<dbReference type="InterPro" id="IPR042521">
    <property type="entry name" value="DYRK"/>
</dbReference>
<proteinExistence type="inferred from homology"/>
<dbReference type="Gene3D" id="3.30.200.20">
    <property type="entry name" value="Phosphorylase Kinase, domain 1"/>
    <property type="match status" value="1"/>
</dbReference>
<dbReference type="Gene3D" id="3.30.10.30">
    <property type="entry name" value="DYRK"/>
    <property type="match status" value="1"/>
</dbReference>
<accession>A0A8C5BQQ6</accession>
<evidence type="ECO:0000256" key="8">
    <source>
        <dbReference type="ARBA" id="ARBA00049003"/>
    </source>
</evidence>
<keyword evidence="5 11" id="KW-0547">Nucleotide-binding</keyword>
<comment type="catalytic activity">
    <reaction evidence="8">
        <text>L-seryl-[protein] + ATP = O-phospho-L-seryl-[protein] + ADP + H(+)</text>
        <dbReference type="Rhea" id="RHEA:17989"/>
        <dbReference type="Rhea" id="RHEA-COMP:9863"/>
        <dbReference type="Rhea" id="RHEA-COMP:11604"/>
        <dbReference type="ChEBI" id="CHEBI:15378"/>
        <dbReference type="ChEBI" id="CHEBI:29999"/>
        <dbReference type="ChEBI" id="CHEBI:30616"/>
        <dbReference type="ChEBI" id="CHEBI:83421"/>
        <dbReference type="ChEBI" id="CHEBI:456216"/>
        <dbReference type="EC" id="2.7.12.1"/>
    </reaction>
</comment>
<evidence type="ECO:0000256" key="1">
    <source>
        <dbReference type="ARBA" id="ARBA00008867"/>
    </source>
</evidence>
<dbReference type="InterPro" id="IPR017441">
    <property type="entry name" value="Protein_kinase_ATP_BS"/>
</dbReference>
<feature type="binding site" evidence="11">
    <location>
        <position position="119"/>
    </location>
    <ligand>
        <name>ATP</name>
        <dbReference type="ChEBI" id="CHEBI:30616"/>
    </ligand>
</feature>
<keyword evidence="16" id="KW-1185">Reference proteome</keyword>
<evidence type="ECO:0000256" key="6">
    <source>
        <dbReference type="ARBA" id="ARBA00022777"/>
    </source>
</evidence>
<dbReference type="SUPFAM" id="SSF56112">
    <property type="entry name" value="Protein kinase-like (PK-like)"/>
    <property type="match status" value="1"/>
</dbReference>
<comment type="similarity">
    <text evidence="1">Belongs to the protein kinase superfamily. CMGC Ser/Thr protein kinase family. MNB/DYRK subfamily.</text>
</comment>
<dbReference type="GO" id="GO:0004674">
    <property type="term" value="F:protein serine/threonine kinase activity"/>
    <property type="evidence" value="ECO:0007669"/>
    <property type="project" value="UniProtKB-KW"/>
</dbReference>
<reference evidence="15" key="1">
    <citation type="submission" date="2025-08" db="UniProtKB">
        <authorList>
            <consortium name="Ensembl"/>
        </authorList>
    </citation>
    <scope>IDENTIFICATION</scope>
</reference>
<dbReference type="PANTHER" id="PTHR24058:SF22">
    <property type="entry name" value="DUAL SPECIFICITY TYROSINE-PHOSPHORYLATION-REGULATED KINASE 4"/>
    <property type="match status" value="1"/>
</dbReference>
<evidence type="ECO:0000256" key="5">
    <source>
        <dbReference type="ARBA" id="ARBA00022741"/>
    </source>
</evidence>
<dbReference type="PANTHER" id="PTHR24058">
    <property type="entry name" value="DUAL SPECIFICITY PROTEIN KINASE"/>
    <property type="match status" value="1"/>
</dbReference>
<dbReference type="GeneTree" id="ENSGT00940000159401"/>
<keyword evidence="7 11" id="KW-0067">ATP-binding</keyword>
<dbReference type="GO" id="GO:0005856">
    <property type="term" value="C:cytoskeleton"/>
    <property type="evidence" value="ECO:0007669"/>
    <property type="project" value="TreeGrafter"/>
</dbReference>
<dbReference type="PROSITE" id="PS50011">
    <property type="entry name" value="PROTEIN_KINASE_DOM"/>
    <property type="match status" value="1"/>
</dbReference>
<dbReference type="GO" id="GO:0004712">
    <property type="term" value="F:protein serine/threonine/tyrosine kinase activity"/>
    <property type="evidence" value="ECO:0007669"/>
    <property type="project" value="UniProtKB-EC"/>
</dbReference>
<feature type="region of interest" description="Disordered" evidence="13">
    <location>
        <begin position="417"/>
        <end position="452"/>
    </location>
</feature>
<dbReference type="GO" id="GO:0005634">
    <property type="term" value="C:nucleus"/>
    <property type="evidence" value="ECO:0007669"/>
    <property type="project" value="TreeGrafter"/>
</dbReference>
<dbReference type="Ensembl" id="ENSGMOT00000069139.1">
    <property type="protein sequence ID" value="ENSGMOP00000049685.1"/>
    <property type="gene ID" value="ENSGMOG00000022398.1"/>
</dbReference>
<dbReference type="PROSITE" id="PS00107">
    <property type="entry name" value="PROTEIN_KINASE_ATP"/>
    <property type="match status" value="1"/>
</dbReference>
<dbReference type="GO" id="GO:0005524">
    <property type="term" value="F:ATP binding"/>
    <property type="evidence" value="ECO:0007669"/>
    <property type="project" value="UniProtKB-UniRule"/>
</dbReference>
<evidence type="ECO:0000256" key="2">
    <source>
        <dbReference type="ARBA" id="ARBA00013203"/>
    </source>
</evidence>
<dbReference type="GO" id="GO:0005737">
    <property type="term" value="C:cytoplasm"/>
    <property type="evidence" value="ECO:0007669"/>
    <property type="project" value="TreeGrafter"/>
</dbReference>
<dbReference type="SMART" id="SM00220">
    <property type="entry name" value="S_TKc"/>
    <property type="match status" value="1"/>
</dbReference>
<comment type="catalytic activity">
    <reaction evidence="9">
        <text>L-threonyl-[protein] + ATP = O-phospho-L-threonyl-[protein] + ADP + H(+)</text>
        <dbReference type="Rhea" id="RHEA:46608"/>
        <dbReference type="Rhea" id="RHEA-COMP:11060"/>
        <dbReference type="Rhea" id="RHEA-COMP:11605"/>
        <dbReference type="ChEBI" id="CHEBI:15378"/>
        <dbReference type="ChEBI" id="CHEBI:30013"/>
        <dbReference type="ChEBI" id="CHEBI:30616"/>
        <dbReference type="ChEBI" id="CHEBI:61977"/>
        <dbReference type="ChEBI" id="CHEBI:456216"/>
        <dbReference type="EC" id="2.7.12.1"/>
    </reaction>
</comment>
<evidence type="ECO:0000256" key="13">
    <source>
        <dbReference type="SAM" id="MobiDB-lite"/>
    </source>
</evidence>
<evidence type="ECO:0000313" key="15">
    <source>
        <dbReference type="Ensembl" id="ENSGMOP00000049685.1"/>
    </source>
</evidence>
<keyword evidence="6" id="KW-0418">Kinase</keyword>
<comment type="catalytic activity">
    <reaction evidence="10">
        <text>L-tyrosyl-[protein] + ATP = O-phospho-L-tyrosyl-[protein] + ADP + H(+)</text>
        <dbReference type="Rhea" id="RHEA:10596"/>
        <dbReference type="Rhea" id="RHEA-COMP:10136"/>
        <dbReference type="Rhea" id="RHEA-COMP:20101"/>
        <dbReference type="ChEBI" id="CHEBI:15378"/>
        <dbReference type="ChEBI" id="CHEBI:30616"/>
        <dbReference type="ChEBI" id="CHEBI:46858"/>
        <dbReference type="ChEBI" id="CHEBI:61978"/>
        <dbReference type="ChEBI" id="CHEBI:456216"/>
        <dbReference type="EC" id="2.7.12.1"/>
    </reaction>
</comment>
<dbReference type="InterPro" id="IPR008271">
    <property type="entry name" value="Ser/Thr_kinase_AS"/>
</dbReference>
<evidence type="ECO:0000259" key="14">
    <source>
        <dbReference type="PROSITE" id="PS50011"/>
    </source>
</evidence>